<evidence type="ECO:0008006" key="3">
    <source>
        <dbReference type="Google" id="ProtNLM"/>
    </source>
</evidence>
<keyword evidence="2" id="KW-1185">Reference proteome</keyword>
<evidence type="ECO:0000313" key="1">
    <source>
        <dbReference type="EMBL" id="KIK29882.1"/>
    </source>
</evidence>
<feature type="non-terminal residue" evidence="1">
    <location>
        <position position="1"/>
    </location>
</feature>
<protein>
    <recommendedName>
        <fullName evidence="3">DDE Tnp4 domain-containing protein</fullName>
    </recommendedName>
</protein>
<dbReference type="Proteomes" id="UP000054018">
    <property type="component" value="Unassembled WGS sequence"/>
</dbReference>
<dbReference type="OrthoDB" id="2686916at2759"/>
<dbReference type="AlphaFoldDB" id="A0A0D0A605"/>
<evidence type="ECO:0000313" key="2">
    <source>
        <dbReference type="Proteomes" id="UP000054018"/>
    </source>
</evidence>
<dbReference type="HOGENOM" id="CLU_040082_6_1_1"/>
<reference evidence="1 2" key="1">
    <citation type="submission" date="2014-04" db="EMBL/GenBank/DDBJ databases">
        <authorList>
            <consortium name="DOE Joint Genome Institute"/>
            <person name="Kuo A."/>
            <person name="Kohler A."/>
            <person name="Costa M.D."/>
            <person name="Nagy L.G."/>
            <person name="Floudas D."/>
            <person name="Copeland A."/>
            <person name="Barry K.W."/>
            <person name="Cichocki N."/>
            <person name="Veneault-Fourrey C."/>
            <person name="LaButti K."/>
            <person name="Lindquist E.A."/>
            <person name="Lipzen A."/>
            <person name="Lundell T."/>
            <person name="Morin E."/>
            <person name="Murat C."/>
            <person name="Sun H."/>
            <person name="Tunlid A."/>
            <person name="Henrissat B."/>
            <person name="Grigoriev I.V."/>
            <person name="Hibbett D.S."/>
            <person name="Martin F."/>
            <person name="Nordberg H.P."/>
            <person name="Cantor M.N."/>
            <person name="Hua S.X."/>
        </authorList>
    </citation>
    <scope>NUCLEOTIDE SEQUENCE [LARGE SCALE GENOMIC DNA]</scope>
    <source>
        <strain evidence="1 2">441</strain>
    </source>
</reference>
<organism evidence="1 2">
    <name type="scientific">Pisolithus microcarpus 441</name>
    <dbReference type="NCBI Taxonomy" id="765257"/>
    <lineage>
        <taxon>Eukaryota</taxon>
        <taxon>Fungi</taxon>
        <taxon>Dikarya</taxon>
        <taxon>Basidiomycota</taxon>
        <taxon>Agaricomycotina</taxon>
        <taxon>Agaricomycetes</taxon>
        <taxon>Agaricomycetidae</taxon>
        <taxon>Boletales</taxon>
        <taxon>Sclerodermatineae</taxon>
        <taxon>Pisolithaceae</taxon>
        <taxon>Pisolithus</taxon>
    </lineage>
</organism>
<dbReference type="EMBL" id="KN833688">
    <property type="protein sequence ID" value="KIK29882.1"/>
    <property type="molecule type" value="Genomic_DNA"/>
</dbReference>
<name>A0A0D0A605_9AGAM</name>
<proteinExistence type="predicted"/>
<sequence length="92" mass="10214">VTGLTIRHVGERFQRSNGTISKYFKRMLAAFTSPGIYAKYVQLPRSDAPTHPYILDNPKFFPFFVDVIGAIDGTHVACAPAADERAASQNRK</sequence>
<feature type="non-terminal residue" evidence="1">
    <location>
        <position position="92"/>
    </location>
</feature>
<reference evidence="2" key="2">
    <citation type="submission" date="2015-01" db="EMBL/GenBank/DDBJ databases">
        <title>Evolutionary Origins and Diversification of the Mycorrhizal Mutualists.</title>
        <authorList>
            <consortium name="DOE Joint Genome Institute"/>
            <consortium name="Mycorrhizal Genomics Consortium"/>
            <person name="Kohler A."/>
            <person name="Kuo A."/>
            <person name="Nagy L.G."/>
            <person name="Floudas D."/>
            <person name="Copeland A."/>
            <person name="Barry K.W."/>
            <person name="Cichocki N."/>
            <person name="Veneault-Fourrey C."/>
            <person name="LaButti K."/>
            <person name="Lindquist E.A."/>
            <person name="Lipzen A."/>
            <person name="Lundell T."/>
            <person name="Morin E."/>
            <person name="Murat C."/>
            <person name="Riley R."/>
            <person name="Ohm R."/>
            <person name="Sun H."/>
            <person name="Tunlid A."/>
            <person name="Henrissat B."/>
            <person name="Grigoriev I.V."/>
            <person name="Hibbett D.S."/>
            <person name="Martin F."/>
        </authorList>
    </citation>
    <scope>NUCLEOTIDE SEQUENCE [LARGE SCALE GENOMIC DNA]</scope>
    <source>
        <strain evidence="2">441</strain>
    </source>
</reference>
<gene>
    <name evidence="1" type="ORF">PISMIDRAFT_74423</name>
</gene>
<dbReference type="STRING" id="765257.A0A0D0A605"/>
<accession>A0A0D0A605</accession>